<evidence type="ECO:0000259" key="8">
    <source>
        <dbReference type="SMART" id="SM00477"/>
    </source>
</evidence>
<evidence type="ECO:0000256" key="2">
    <source>
        <dbReference type="ARBA" id="ARBA00010052"/>
    </source>
</evidence>
<keyword evidence="3" id="KW-0964">Secreted</keyword>
<sequence length="770" mass="85032">MNIAYCDVRLVLFYGFLLNGGFVVYGQYSHAIHHADPSGTSVLVGSLATEMDKLKSAYEKCMEELLQQAGAIQRLQDLVEIQAGTISHLQGTVNQQQRRIEKMELTLQHATPTNSFVEKPTSVAQGSVPERADISLDHDAAGGDSILRSCGEIRSSRQSPQSGSYWIDPDGHGGDGPVQVFCNMSNGATLISHDTENVVEVKSCSTPGCFKRTVNYRNATMKQLIALTRISATCQQQFVYDSCTEESLTRKRTYGPSSVATSWWRNRDGALRYDWPVKSINQSEGNFITNRQDLPVTEADFGPEYGVSGLCSSRFHIGKLICLGRSQDHHASSSKGSHGGEHVTSHRAGSKGEPMTSTRTRNREKYRTPQTGPVSGDYVRQPSSGCVFDLQSSSPQYPPHLIDEDNNIIQPVLQGKSRIIWLNVDEQVTVGCLGIRHDKPSATNVLQATGMQVNRASCTANSTLRFDQIELPYSQLGCANQNKEILKEDGVCANGQGVQIRIGWNFGSDFIPLYDTCHDKITTTNYFSTHTIIGRSVDADDKSNTRPSFRQAGYYPGVDVNAAFGQAQQNRTIARVVGSEVLAAKYLNQRKNFFLARGHLAPDGDFIDAGSQDATYYYLNMAPQWQSFNGGNWNVLETTVRQIAITRDLDLTVYTGTFGIMTLTDAKGKQQPLYLTFDKNNNGVIPVPKYYWKLIHDPASGTATAVLGINNPHLDRIVPADILCPDVCNQIPWINWKLTDISKGYMFCCTAEELRKAIPFAPDVVAPLFL</sequence>
<dbReference type="InterPro" id="IPR036056">
    <property type="entry name" value="Fibrinogen-like_C"/>
</dbReference>
<dbReference type="InterPro" id="IPR020821">
    <property type="entry name" value="ENPP1-3/EXOG-like_nuc-like"/>
</dbReference>
<evidence type="ECO:0000313" key="10">
    <source>
        <dbReference type="EMBL" id="KZS08845.1"/>
    </source>
</evidence>
<dbReference type="Proteomes" id="UP000076858">
    <property type="component" value="Unassembled WGS sequence"/>
</dbReference>
<dbReference type="GO" id="GO:0046872">
    <property type="term" value="F:metal ion binding"/>
    <property type="evidence" value="ECO:0007669"/>
    <property type="project" value="InterPro"/>
</dbReference>
<dbReference type="Pfam" id="PF01410">
    <property type="entry name" value="COLFI"/>
    <property type="match status" value="1"/>
</dbReference>
<dbReference type="SMART" id="SM00477">
    <property type="entry name" value="NUC"/>
    <property type="match status" value="1"/>
</dbReference>
<dbReference type="PANTHER" id="PTHR13966:SF19">
    <property type="entry name" value="NUCLEASE EXOG, MITOCHONDRIAL"/>
    <property type="match status" value="1"/>
</dbReference>
<dbReference type="AlphaFoldDB" id="A0A0P5XEE6"/>
<keyword evidence="5" id="KW-0255">Endonuclease</keyword>
<dbReference type="GO" id="GO:0005743">
    <property type="term" value="C:mitochondrial inner membrane"/>
    <property type="evidence" value="ECO:0007669"/>
    <property type="project" value="TreeGrafter"/>
</dbReference>
<reference evidence="10 11" key="1">
    <citation type="submission" date="2016-03" db="EMBL/GenBank/DDBJ databases">
        <title>EvidentialGene: Evidence-directed Construction of Genes on Genomes.</title>
        <authorList>
            <person name="Gilbert D.G."/>
            <person name="Choi J.-H."/>
            <person name="Mockaitis K."/>
            <person name="Colbourne J."/>
            <person name="Pfrender M."/>
        </authorList>
    </citation>
    <scope>NUCLEOTIDE SEQUENCE [LARGE SCALE GENOMIC DNA]</scope>
    <source>
        <strain evidence="10 11">Xinb3</strain>
        <tissue evidence="10">Complete organism</tissue>
    </source>
</reference>
<dbReference type="GO" id="GO:0006309">
    <property type="term" value="P:apoptotic DNA fragmentation"/>
    <property type="evidence" value="ECO:0007669"/>
    <property type="project" value="TreeGrafter"/>
</dbReference>
<dbReference type="Gene3D" id="2.60.120.1000">
    <property type="match status" value="1"/>
</dbReference>
<feature type="domain" description="ENPP1-3/EXOG-like endonuclease/phosphodiesterase" evidence="8">
    <location>
        <begin position="551"/>
        <end position="767"/>
    </location>
</feature>
<dbReference type="NCBIfam" id="NF040941">
    <property type="entry name" value="GGGWT_bact"/>
    <property type="match status" value="1"/>
</dbReference>
<organism evidence="10 11">
    <name type="scientific">Daphnia magna</name>
    <dbReference type="NCBI Taxonomy" id="35525"/>
    <lineage>
        <taxon>Eukaryota</taxon>
        <taxon>Metazoa</taxon>
        <taxon>Ecdysozoa</taxon>
        <taxon>Arthropoda</taxon>
        <taxon>Crustacea</taxon>
        <taxon>Branchiopoda</taxon>
        <taxon>Diplostraca</taxon>
        <taxon>Cladocera</taxon>
        <taxon>Anomopoda</taxon>
        <taxon>Daphniidae</taxon>
        <taxon>Daphnia</taxon>
    </lineage>
</organism>
<dbReference type="SUPFAM" id="SSF54060">
    <property type="entry name" value="His-Me finger endonucleases"/>
    <property type="match status" value="1"/>
</dbReference>
<evidence type="ECO:0000256" key="7">
    <source>
        <dbReference type="SAM" id="MobiDB-lite"/>
    </source>
</evidence>
<dbReference type="InterPro" id="IPR044929">
    <property type="entry name" value="DNA/RNA_non-sp_Endonuclease_sf"/>
</dbReference>
<evidence type="ECO:0000259" key="9">
    <source>
        <dbReference type="SMART" id="SM00892"/>
    </source>
</evidence>
<dbReference type="SMART" id="SM00892">
    <property type="entry name" value="Endonuclease_NS"/>
    <property type="match status" value="1"/>
</dbReference>
<gene>
    <name evidence="10" type="ORF">APZ42_027043</name>
</gene>
<dbReference type="CDD" id="cd00091">
    <property type="entry name" value="NUC"/>
    <property type="match status" value="1"/>
</dbReference>
<dbReference type="EMBL" id="LRGB01002167">
    <property type="protein sequence ID" value="KZS08845.1"/>
    <property type="molecule type" value="Genomic_DNA"/>
</dbReference>
<keyword evidence="5" id="KW-0378">Hydrolase</keyword>
<dbReference type="GO" id="GO:0005576">
    <property type="term" value="C:extracellular region"/>
    <property type="evidence" value="ECO:0007669"/>
    <property type="project" value="UniProtKB-SubCell"/>
</dbReference>
<proteinExistence type="inferred from homology"/>
<dbReference type="GO" id="GO:0005581">
    <property type="term" value="C:collagen trimer"/>
    <property type="evidence" value="ECO:0007669"/>
    <property type="project" value="UniProtKB-KW"/>
</dbReference>
<keyword evidence="4" id="KW-0540">Nuclease</keyword>
<evidence type="ECO:0000256" key="3">
    <source>
        <dbReference type="ARBA" id="ARBA00022525"/>
    </source>
</evidence>
<dbReference type="STRING" id="35525.A0A0P5XEE6"/>
<comment type="similarity">
    <text evidence="2">Belongs to the DNA/RNA non-specific endonuclease family.</text>
</comment>
<evidence type="ECO:0000256" key="4">
    <source>
        <dbReference type="ARBA" id="ARBA00022722"/>
    </source>
</evidence>
<dbReference type="InterPro" id="IPR000885">
    <property type="entry name" value="Fib_collagen_C"/>
</dbReference>
<dbReference type="InterPro" id="IPR044925">
    <property type="entry name" value="His-Me_finger_sf"/>
</dbReference>
<dbReference type="Gene3D" id="3.40.570.10">
    <property type="entry name" value="Extracellular Endonuclease, subunit A"/>
    <property type="match status" value="1"/>
</dbReference>
<dbReference type="PANTHER" id="PTHR13966">
    <property type="entry name" value="ENDONUCLEASE RELATED"/>
    <property type="match status" value="1"/>
</dbReference>
<dbReference type="GO" id="GO:0000014">
    <property type="term" value="F:single-stranded DNA endodeoxyribonuclease activity"/>
    <property type="evidence" value="ECO:0007669"/>
    <property type="project" value="TreeGrafter"/>
</dbReference>
<accession>A0A0P5XEE6</accession>
<dbReference type="InterPro" id="IPR040255">
    <property type="entry name" value="Non-specific_endonuclease"/>
</dbReference>
<evidence type="ECO:0000256" key="6">
    <source>
        <dbReference type="ARBA" id="ARBA00023119"/>
    </source>
</evidence>
<dbReference type="InterPro" id="IPR001604">
    <property type="entry name" value="Endo_G_ENPP1-like_dom"/>
</dbReference>
<name>A0A0P5XEE6_9CRUS</name>
<evidence type="ECO:0000313" key="11">
    <source>
        <dbReference type="Proteomes" id="UP000076858"/>
    </source>
</evidence>
<evidence type="ECO:0000256" key="5">
    <source>
        <dbReference type="ARBA" id="ARBA00022759"/>
    </source>
</evidence>
<dbReference type="Pfam" id="PF01223">
    <property type="entry name" value="Endonuclease_NS"/>
    <property type="match status" value="1"/>
</dbReference>
<dbReference type="GO" id="GO:0003676">
    <property type="term" value="F:nucleic acid binding"/>
    <property type="evidence" value="ECO:0007669"/>
    <property type="project" value="InterPro"/>
</dbReference>
<feature type="domain" description="DNA/RNA non-specific endonuclease/pyrophosphatase/phosphodiesterase" evidence="9">
    <location>
        <begin position="510"/>
        <end position="754"/>
    </location>
</feature>
<dbReference type="SUPFAM" id="SSF56496">
    <property type="entry name" value="Fibrinogen C-terminal domain-like"/>
    <property type="match status" value="1"/>
</dbReference>
<dbReference type="GO" id="GO:0005201">
    <property type="term" value="F:extracellular matrix structural constituent"/>
    <property type="evidence" value="ECO:0007669"/>
    <property type="project" value="InterPro"/>
</dbReference>
<keyword evidence="6" id="KW-0176">Collagen</keyword>
<protein>
    <submittedName>
        <fullName evidence="10">Uncharacterized protein</fullName>
    </submittedName>
</protein>
<feature type="region of interest" description="Disordered" evidence="7">
    <location>
        <begin position="328"/>
        <end position="378"/>
    </location>
</feature>
<dbReference type="OrthoDB" id="5960141at2759"/>
<evidence type="ECO:0000256" key="1">
    <source>
        <dbReference type="ARBA" id="ARBA00004613"/>
    </source>
</evidence>
<dbReference type="GO" id="GO:0005634">
    <property type="term" value="C:nucleus"/>
    <property type="evidence" value="ECO:0007669"/>
    <property type="project" value="TreeGrafter"/>
</dbReference>
<dbReference type="FunFam" id="3.40.570.10:FF:000007">
    <property type="entry name" value="Alkaline nuclease"/>
    <property type="match status" value="1"/>
</dbReference>
<comment type="subcellular location">
    <subcellularLocation>
        <location evidence="1">Secreted</location>
    </subcellularLocation>
</comment>
<keyword evidence="11" id="KW-1185">Reference proteome</keyword>
<comment type="caution">
    <text evidence="10">The sequence shown here is derived from an EMBL/GenBank/DDBJ whole genome shotgun (WGS) entry which is preliminary data.</text>
</comment>
<dbReference type="GO" id="GO:0004521">
    <property type="term" value="F:RNA endonuclease activity"/>
    <property type="evidence" value="ECO:0007669"/>
    <property type="project" value="TreeGrafter"/>
</dbReference>